<sequence>MTTGRRVRFVARAAESADGRAAPVGICPEALAVLVGYRLPERTVAALRRMVSERQLTAAQVMVGQDNCSGDLARALLAATPASQRVDDPRGRQADRHRTRLLSGMEKRLSHMQETVQSLRQGYHDDLYCLALAASFVRGWMHDDVVTAWLESHAPGAVAILGEVVSASDKAKAPRRPMKLPYACAAQAGKSTGAERNPTRD</sequence>
<proteinExistence type="predicted"/>
<evidence type="ECO:0000313" key="3">
    <source>
        <dbReference type="EMBL" id="MDP9652006.1"/>
    </source>
</evidence>
<comment type="caution">
    <text evidence="3">The sequence shown here is derived from an EMBL/GenBank/DDBJ whole genome shotgun (WGS) entry which is preliminary data.</text>
</comment>
<protein>
    <recommendedName>
        <fullName evidence="2">RepB plasmid partition domain-containing protein</fullName>
    </recommendedName>
</protein>
<dbReference type="Proteomes" id="UP001229486">
    <property type="component" value="Unassembled WGS sequence"/>
</dbReference>
<feature type="region of interest" description="Disordered" evidence="1">
    <location>
        <begin position="176"/>
        <end position="201"/>
    </location>
</feature>
<organism evidence="3 4">
    <name type="scientific">Paraburkholderia caledonica</name>
    <dbReference type="NCBI Taxonomy" id="134536"/>
    <lineage>
        <taxon>Bacteria</taxon>
        <taxon>Pseudomonadati</taxon>
        <taxon>Pseudomonadota</taxon>
        <taxon>Betaproteobacteria</taxon>
        <taxon>Burkholderiales</taxon>
        <taxon>Burkholderiaceae</taxon>
        <taxon>Paraburkholderia</taxon>
    </lineage>
</organism>
<feature type="domain" description="RepB plasmid partition" evidence="2">
    <location>
        <begin position="18"/>
        <end position="120"/>
    </location>
</feature>
<accession>A0AB73IPU9</accession>
<gene>
    <name evidence="3" type="ORF">J2793_007481</name>
</gene>
<dbReference type="EMBL" id="JAURTK010000049">
    <property type="protein sequence ID" value="MDP9652006.1"/>
    <property type="molecule type" value="Genomic_DNA"/>
</dbReference>
<evidence type="ECO:0000259" key="2">
    <source>
        <dbReference type="Pfam" id="PF07506"/>
    </source>
</evidence>
<evidence type="ECO:0000313" key="4">
    <source>
        <dbReference type="Proteomes" id="UP001229486"/>
    </source>
</evidence>
<dbReference type="AlphaFoldDB" id="A0AB73IPU9"/>
<dbReference type="InterPro" id="IPR011111">
    <property type="entry name" value="Plasmid_RepB"/>
</dbReference>
<dbReference type="Pfam" id="PF07506">
    <property type="entry name" value="RepB"/>
    <property type="match status" value="1"/>
</dbReference>
<name>A0AB73IPU9_9BURK</name>
<reference evidence="3" key="1">
    <citation type="submission" date="2023-07" db="EMBL/GenBank/DDBJ databases">
        <title>Sorghum-associated microbial communities from plants grown in Nebraska, USA.</title>
        <authorList>
            <person name="Schachtman D."/>
        </authorList>
    </citation>
    <scope>NUCLEOTIDE SEQUENCE</scope>
    <source>
        <strain evidence="3">DS1061</strain>
    </source>
</reference>
<evidence type="ECO:0000256" key="1">
    <source>
        <dbReference type="SAM" id="MobiDB-lite"/>
    </source>
</evidence>
<dbReference type="RefSeq" id="WP_392396491.1">
    <property type="nucleotide sequence ID" value="NZ_JAURTK010000049.1"/>
</dbReference>